<gene>
    <name evidence="2" type="ORF">Cadr_000019223</name>
</gene>
<protein>
    <submittedName>
        <fullName evidence="2">Uncharacterized protein</fullName>
    </submittedName>
</protein>
<evidence type="ECO:0000313" key="2">
    <source>
        <dbReference type="EMBL" id="KAB1265935.1"/>
    </source>
</evidence>
<name>A0A5N4D4C5_CAMDR</name>
<dbReference type="AlphaFoldDB" id="A0A5N4D4C5"/>
<proteinExistence type="predicted"/>
<keyword evidence="3" id="KW-1185">Reference proteome</keyword>
<accession>A0A5N4D4C5</accession>
<organism evidence="2 3">
    <name type="scientific">Camelus dromedarius</name>
    <name type="common">Dromedary</name>
    <name type="synonym">Arabian camel</name>
    <dbReference type="NCBI Taxonomy" id="9838"/>
    <lineage>
        <taxon>Eukaryota</taxon>
        <taxon>Metazoa</taxon>
        <taxon>Chordata</taxon>
        <taxon>Craniata</taxon>
        <taxon>Vertebrata</taxon>
        <taxon>Euteleostomi</taxon>
        <taxon>Mammalia</taxon>
        <taxon>Eutheria</taxon>
        <taxon>Laurasiatheria</taxon>
        <taxon>Artiodactyla</taxon>
        <taxon>Tylopoda</taxon>
        <taxon>Camelidae</taxon>
        <taxon>Camelus</taxon>
    </lineage>
</organism>
<sequence>MGIRNVRGGERLDRSEPHRHLRKHLSHLLLRREEEDRGPRELVCSAERGRWVVSYRRVVDKTLEREKAGKEVEDLQILSTTTCTTWVAIVKCQDSVSHGASPQKDLSVSLAALEKRVRSQSWVQKQFPCCFSALSFLGLGWGSPGGSWGLWRSWTQNVAKSKLVLLAACQANKSGDKVLGQGIMTLFGKPADREDGRRPACLPTFPPLRVSWQVSFSQDDWRMDVPAVSPSRPGSTDGSQPLP</sequence>
<feature type="compositionally biased region" description="Polar residues" evidence="1">
    <location>
        <begin position="232"/>
        <end position="243"/>
    </location>
</feature>
<evidence type="ECO:0000256" key="1">
    <source>
        <dbReference type="SAM" id="MobiDB-lite"/>
    </source>
</evidence>
<dbReference type="Proteomes" id="UP000299084">
    <property type="component" value="Unassembled WGS sequence"/>
</dbReference>
<evidence type="ECO:0000313" key="3">
    <source>
        <dbReference type="Proteomes" id="UP000299084"/>
    </source>
</evidence>
<dbReference type="EMBL" id="JWIN03000016">
    <property type="protein sequence ID" value="KAB1265935.1"/>
    <property type="molecule type" value="Genomic_DNA"/>
</dbReference>
<feature type="region of interest" description="Disordered" evidence="1">
    <location>
        <begin position="223"/>
        <end position="243"/>
    </location>
</feature>
<comment type="caution">
    <text evidence="2">The sequence shown here is derived from an EMBL/GenBank/DDBJ whole genome shotgun (WGS) entry which is preliminary data.</text>
</comment>
<reference evidence="2 3" key="1">
    <citation type="journal article" date="2019" name="Mol. Ecol. Resour.">
        <title>Improving Illumina assemblies with Hi-C and long reads: an example with the North African dromedary.</title>
        <authorList>
            <person name="Elbers J.P."/>
            <person name="Rogers M.F."/>
            <person name="Perelman P.L."/>
            <person name="Proskuryakova A.A."/>
            <person name="Serdyukova N.A."/>
            <person name="Johnson W.E."/>
            <person name="Horin P."/>
            <person name="Corander J."/>
            <person name="Murphy D."/>
            <person name="Burger P.A."/>
        </authorList>
    </citation>
    <scope>NUCLEOTIDE SEQUENCE [LARGE SCALE GENOMIC DNA]</scope>
    <source>
        <strain evidence="2">Drom800</strain>
        <tissue evidence="2">Blood</tissue>
    </source>
</reference>